<feature type="compositionally biased region" description="Low complexity" evidence="1">
    <location>
        <begin position="527"/>
        <end position="563"/>
    </location>
</feature>
<feature type="transmembrane region" description="Helical" evidence="2">
    <location>
        <begin position="318"/>
        <end position="345"/>
    </location>
</feature>
<protein>
    <submittedName>
        <fullName evidence="3">Uncharacterized protein</fullName>
    </submittedName>
</protein>
<keyword evidence="2" id="KW-0472">Membrane</keyword>
<evidence type="ECO:0000313" key="3">
    <source>
        <dbReference type="EMBL" id="ORY70768.1"/>
    </source>
</evidence>
<feature type="compositionally biased region" description="Polar residues" evidence="1">
    <location>
        <begin position="79"/>
        <end position="94"/>
    </location>
</feature>
<dbReference type="OrthoDB" id="2538288at2759"/>
<reference evidence="3 4" key="1">
    <citation type="submission" date="2016-07" db="EMBL/GenBank/DDBJ databases">
        <title>Pervasive Adenine N6-methylation of Active Genes in Fungi.</title>
        <authorList>
            <consortium name="DOE Joint Genome Institute"/>
            <person name="Mondo S.J."/>
            <person name="Dannebaum R.O."/>
            <person name="Kuo R.C."/>
            <person name="Labutti K."/>
            <person name="Haridas S."/>
            <person name="Kuo A."/>
            <person name="Salamov A."/>
            <person name="Ahrendt S.R."/>
            <person name="Lipzen A."/>
            <person name="Sullivan W."/>
            <person name="Andreopoulos W.B."/>
            <person name="Clum A."/>
            <person name="Lindquist E."/>
            <person name="Daum C."/>
            <person name="Ramamoorthy G.K."/>
            <person name="Gryganskyi A."/>
            <person name="Culley D."/>
            <person name="Magnuson J.K."/>
            <person name="James T.Y."/>
            <person name="O'Malley M.A."/>
            <person name="Stajich J.E."/>
            <person name="Spatafora J.W."/>
            <person name="Visel A."/>
            <person name="Grigoriev I.V."/>
        </authorList>
    </citation>
    <scope>NUCLEOTIDE SEQUENCE [LARGE SCALE GENOMIC DNA]</scope>
    <source>
        <strain evidence="3 4">62-1032</strain>
    </source>
</reference>
<gene>
    <name evidence="3" type="ORF">BCR35DRAFT_307833</name>
</gene>
<feature type="region of interest" description="Disordered" evidence="1">
    <location>
        <begin position="407"/>
        <end position="594"/>
    </location>
</feature>
<feature type="compositionally biased region" description="Low complexity" evidence="1">
    <location>
        <begin position="131"/>
        <end position="158"/>
    </location>
</feature>
<feature type="compositionally biased region" description="Acidic residues" evidence="1">
    <location>
        <begin position="412"/>
        <end position="422"/>
    </location>
</feature>
<proteinExistence type="predicted"/>
<feature type="compositionally biased region" description="Polar residues" evidence="1">
    <location>
        <begin position="217"/>
        <end position="231"/>
    </location>
</feature>
<feature type="region of interest" description="Disordered" evidence="1">
    <location>
        <begin position="1"/>
        <end position="266"/>
    </location>
</feature>
<organism evidence="3 4">
    <name type="scientific">Leucosporidium creatinivorum</name>
    <dbReference type="NCBI Taxonomy" id="106004"/>
    <lineage>
        <taxon>Eukaryota</taxon>
        <taxon>Fungi</taxon>
        <taxon>Dikarya</taxon>
        <taxon>Basidiomycota</taxon>
        <taxon>Pucciniomycotina</taxon>
        <taxon>Microbotryomycetes</taxon>
        <taxon>Leucosporidiales</taxon>
        <taxon>Leucosporidium</taxon>
    </lineage>
</organism>
<feature type="compositionally biased region" description="Basic residues" evidence="1">
    <location>
        <begin position="1"/>
        <end position="12"/>
    </location>
</feature>
<evidence type="ECO:0000256" key="1">
    <source>
        <dbReference type="SAM" id="MobiDB-lite"/>
    </source>
</evidence>
<dbReference type="Proteomes" id="UP000193467">
    <property type="component" value="Unassembled WGS sequence"/>
</dbReference>
<accession>A0A1Y2EGR5</accession>
<dbReference type="AlphaFoldDB" id="A0A1Y2EGR5"/>
<keyword evidence="4" id="KW-1185">Reference proteome</keyword>
<keyword evidence="2" id="KW-0812">Transmembrane</keyword>
<dbReference type="InParanoid" id="A0A1Y2EGR5"/>
<feature type="compositionally biased region" description="Pro residues" evidence="1">
    <location>
        <begin position="35"/>
        <end position="51"/>
    </location>
</feature>
<comment type="caution">
    <text evidence="3">The sequence shown here is derived from an EMBL/GenBank/DDBJ whole genome shotgun (WGS) entry which is preliminary data.</text>
</comment>
<name>A0A1Y2EGR5_9BASI</name>
<sequence length="594" mass="63322">MATRASSRRFRRPPSPPVSDNDMPAGLQSFFALTSPPPTAPPSLPVSPPDSPVTRNTRPNESRVKSSGKRLKSERSSRGETATPSSSSSKQHGQLSPDDSPILPRVKLTFPPILSDDDDWSPLVGGGPEDGASWEAQAGAASGSGGRRTWSQTTTTTTRKTEHRSYRYSMPSFDQLYSDHDLAPPPKSTSAKSPSHAQPHLAPSSSSSSARNSSSSNINGGHTTRHSFSASKHSRTRSPSTASPSRKRTASPAARGFRSSLPSRRATSLHTTFGESPLQYSLSPRPCSPSDHPLEPAFFASDTLTTTTHNFFKPIMSLFAFLVISTVACFSISAVLLASFSLTFYDDCGRRVADVQRSIGAGRRRFRGSIEGVKTGMERVVGGARGALELAVWAAGAKKPEVRAAPTMVVSDLEDDSEDEERDLSPAPLPSARAGSKASRTRSRTRRRRSTAGAATIGRRPNLDRNFNPTSDTPFDPSNADAAETASHAPSHANTWTDDEDAPPYDVPHTTPWGSRPPSPPPHRRSSLPSSSTGSPRPTLSLLGPLSRSSSPRCSLRCSTPSSKLSGRFGGRSEAPVPAGMRGRGQLQRRGGGG</sequence>
<feature type="compositionally biased region" description="Low complexity" evidence="1">
    <location>
        <begin position="580"/>
        <end position="594"/>
    </location>
</feature>
<feature type="compositionally biased region" description="Basic residues" evidence="1">
    <location>
        <begin position="439"/>
        <end position="450"/>
    </location>
</feature>
<keyword evidence="2" id="KW-1133">Transmembrane helix</keyword>
<feature type="non-terminal residue" evidence="3">
    <location>
        <position position="594"/>
    </location>
</feature>
<feature type="compositionally biased region" description="Low complexity" evidence="1">
    <location>
        <begin position="188"/>
        <end position="216"/>
    </location>
</feature>
<evidence type="ECO:0000313" key="4">
    <source>
        <dbReference type="Proteomes" id="UP000193467"/>
    </source>
</evidence>
<feature type="compositionally biased region" description="Low complexity" evidence="1">
    <location>
        <begin position="451"/>
        <end position="460"/>
    </location>
</feature>
<dbReference type="EMBL" id="MCGR01000054">
    <property type="protein sequence ID" value="ORY70768.1"/>
    <property type="molecule type" value="Genomic_DNA"/>
</dbReference>
<evidence type="ECO:0000256" key="2">
    <source>
        <dbReference type="SAM" id="Phobius"/>
    </source>
</evidence>